<keyword evidence="9" id="KW-0862">Zinc</keyword>
<dbReference type="SUPFAM" id="SSF55486">
    <property type="entry name" value="Metalloproteases ('zincins'), catalytic domain"/>
    <property type="match status" value="1"/>
</dbReference>
<feature type="binding site" evidence="9">
    <location>
        <position position="265"/>
    </location>
    <ligand>
        <name>Zn(2+)</name>
        <dbReference type="ChEBI" id="CHEBI:29105"/>
        <note>catalytic</note>
    </ligand>
</feature>
<keyword evidence="2 8" id="KW-0645">Protease</keyword>
<dbReference type="AlphaFoldDB" id="A0A081BPA2"/>
<dbReference type="EMBL" id="DF820458">
    <property type="protein sequence ID" value="GAK52218.1"/>
    <property type="molecule type" value="Genomic_DNA"/>
</dbReference>
<name>A0A081BPA2_9BACT</name>
<feature type="binding site" evidence="9">
    <location>
        <position position="269"/>
    </location>
    <ligand>
        <name>Zn(2+)</name>
        <dbReference type="ChEBI" id="CHEBI:29105"/>
        <note>catalytic</note>
    </ligand>
</feature>
<dbReference type="Pfam" id="PF02074">
    <property type="entry name" value="Peptidase_M32"/>
    <property type="match status" value="1"/>
</dbReference>
<evidence type="ECO:0000256" key="1">
    <source>
        <dbReference type="ARBA" id="ARBA00022645"/>
    </source>
</evidence>
<feature type="binding site" evidence="9">
    <location>
        <position position="295"/>
    </location>
    <ligand>
        <name>Zn(2+)</name>
        <dbReference type="ChEBI" id="CHEBI:29105"/>
        <note>catalytic</note>
    </ligand>
</feature>
<evidence type="ECO:0000256" key="5">
    <source>
        <dbReference type="ARBA" id="ARBA00023049"/>
    </source>
</evidence>
<dbReference type="HOGENOM" id="CLU_032916_1_1_0"/>
<keyword evidence="1 8" id="KW-0121">Carboxypeptidase</keyword>
<sequence>MNAQLERLKQCLGEIDDLSKAAAVLDWDQQTYMPPGGLEARSWQLATLQRLAHEKFTSKEMGDLLQETLLHIESLDADSDDGRLVRVMWREYQKQIKIPPSLVAEFARKTSIAHQVWEDARAEKRFAAFQPILEDLVQLIRRKAENLGYTDHIYDPLLDMYEPEMKTADVERTFKELKTAIIALIQGIAQHRDAVRDTVFWQEFDVQQQWLFGIEVLQQMGYDFERGRQDKSAHPFTTNFSPDDVRITTRLYPNMFASALFSSIHEGGHALYEQGVSRTLLRTPICTGASMAVHESQSRFWENVIGRSRAFWTYFLPRLQTYFPAQLRDVSLENFYRSINVVRPDFIRVEADEVTYNLHIFLRFELETALIAGDIEVKDLPMLWNQKMQKYLGVTPPDDAMGVLQDVHWSAGLFGYFPTYALGNVLSMQFCACMKRDLPEFDEMIARGEFTPILAWLRENIHKHGSKFTPTELVRRVTGEAMNPKAYIAYLHGKYGELYGI</sequence>
<accession>A0A081BPA2</accession>
<organism evidence="11">
    <name type="scientific">Candidatus Moduliflexus flocculans</name>
    <dbReference type="NCBI Taxonomy" id="1499966"/>
    <lineage>
        <taxon>Bacteria</taxon>
        <taxon>Candidatus Moduliflexota</taxon>
        <taxon>Candidatus Moduliflexia</taxon>
        <taxon>Candidatus Moduliflexales</taxon>
        <taxon>Candidatus Moduliflexaceae</taxon>
    </lineage>
</organism>
<dbReference type="EC" id="3.4.17.19" evidence="8"/>
<dbReference type="InterPro" id="IPR001333">
    <property type="entry name" value="Peptidase_M32_Taq"/>
</dbReference>
<dbReference type="PROSITE" id="PS52034">
    <property type="entry name" value="PEPTIDASE_M32"/>
    <property type="match status" value="1"/>
</dbReference>
<evidence type="ECO:0000256" key="7">
    <source>
        <dbReference type="ARBA" id="ARBA00061580"/>
    </source>
</evidence>
<dbReference type="PANTHER" id="PTHR34217:SF1">
    <property type="entry name" value="CARBOXYPEPTIDASE 1"/>
    <property type="match status" value="1"/>
</dbReference>
<feature type="active site" description="Proton donor/acceptor" evidence="10">
    <location>
        <position position="266"/>
    </location>
</feature>
<dbReference type="CDD" id="cd06460">
    <property type="entry name" value="M32_Taq"/>
    <property type="match status" value="1"/>
</dbReference>
<dbReference type="PRINTS" id="PR00998">
    <property type="entry name" value="CRBOXYPTASET"/>
</dbReference>
<keyword evidence="4 8" id="KW-0378">Hydrolase</keyword>
<gene>
    <name evidence="11" type="ORF">U14_03469</name>
</gene>
<keyword evidence="12" id="KW-1185">Reference proteome</keyword>
<evidence type="ECO:0000256" key="9">
    <source>
        <dbReference type="PIRSR" id="PIRSR006615-1"/>
    </source>
</evidence>
<proteinExistence type="inferred from homology"/>
<comment type="function">
    <text evidence="8">Broad specificity carboxypetidase that releases amino acids sequentially from the C-terminus, including neutral, aromatic, polar and basic residues.</text>
</comment>
<comment type="cofactor">
    <cofactor evidence="9">
        <name>Zn(2+)</name>
        <dbReference type="ChEBI" id="CHEBI:29105"/>
    </cofactor>
    <text evidence="9">Binds 1 zinc ion per subunit.</text>
</comment>
<reference evidence="11" key="1">
    <citation type="journal article" date="2015" name="PeerJ">
        <title>First genomic representation of candidate bacterial phylum KSB3 points to enhanced environmental sensing as a trigger of wastewater bulking.</title>
        <authorList>
            <person name="Sekiguchi Y."/>
            <person name="Ohashi A."/>
            <person name="Parks D.H."/>
            <person name="Yamauchi T."/>
            <person name="Tyson G.W."/>
            <person name="Hugenholtz P."/>
        </authorList>
    </citation>
    <scope>NUCLEOTIDE SEQUENCE [LARGE SCALE GENOMIC DNA]</scope>
</reference>
<comment type="similarity">
    <text evidence="7 8">Belongs to the peptidase M32 family.</text>
</comment>
<keyword evidence="5 8" id="KW-0482">Metalloprotease</keyword>
<protein>
    <recommendedName>
        <fullName evidence="8">Metal-dependent carboxypeptidase</fullName>
        <ecNumber evidence="8">3.4.17.19</ecNumber>
    </recommendedName>
</protein>
<evidence type="ECO:0000313" key="12">
    <source>
        <dbReference type="Proteomes" id="UP000030700"/>
    </source>
</evidence>
<evidence type="ECO:0000256" key="2">
    <source>
        <dbReference type="ARBA" id="ARBA00022670"/>
    </source>
</evidence>
<keyword evidence="3 8" id="KW-0479">Metal-binding</keyword>
<evidence type="ECO:0000256" key="3">
    <source>
        <dbReference type="ARBA" id="ARBA00022723"/>
    </source>
</evidence>
<dbReference type="PANTHER" id="PTHR34217">
    <property type="entry name" value="METAL-DEPENDENT CARBOXYPEPTIDASE"/>
    <property type="match status" value="1"/>
</dbReference>
<evidence type="ECO:0000313" key="11">
    <source>
        <dbReference type="EMBL" id="GAK52218.1"/>
    </source>
</evidence>
<evidence type="ECO:0000256" key="6">
    <source>
        <dbReference type="ARBA" id="ARBA00052755"/>
    </source>
</evidence>
<dbReference type="Gene3D" id="1.10.1370.30">
    <property type="match status" value="1"/>
</dbReference>
<evidence type="ECO:0000256" key="4">
    <source>
        <dbReference type="ARBA" id="ARBA00022801"/>
    </source>
</evidence>
<dbReference type="STRING" id="1499966.U14_03469"/>
<dbReference type="GO" id="GO:0008270">
    <property type="term" value="F:zinc ion binding"/>
    <property type="evidence" value="ECO:0007669"/>
    <property type="project" value="UniProtKB-ARBA"/>
</dbReference>
<comment type="catalytic activity">
    <reaction evidence="6 8">
        <text>Release of a C-terminal amino acid with broad specificity, except for -Pro.</text>
        <dbReference type="EC" id="3.4.17.19"/>
    </reaction>
</comment>
<dbReference type="PIRSF" id="PIRSF006615">
    <property type="entry name" value="Zn_crbxpep_Taq"/>
    <property type="match status" value="1"/>
</dbReference>
<dbReference type="FunFam" id="1.10.1370.30:FF:000003">
    <property type="entry name" value="Thermostable carboxypeptidase 1"/>
    <property type="match status" value="1"/>
</dbReference>
<dbReference type="GO" id="GO:0006508">
    <property type="term" value="P:proteolysis"/>
    <property type="evidence" value="ECO:0007669"/>
    <property type="project" value="UniProtKB-UniRule"/>
</dbReference>
<dbReference type="GO" id="GO:0004181">
    <property type="term" value="F:metallocarboxypeptidase activity"/>
    <property type="evidence" value="ECO:0007669"/>
    <property type="project" value="UniProtKB-UniRule"/>
</dbReference>
<dbReference type="Proteomes" id="UP000030700">
    <property type="component" value="Unassembled WGS sequence"/>
</dbReference>
<evidence type="ECO:0000256" key="8">
    <source>
        <dbReference type="PIRNR" id="PIRNR006615"/>
    </source>
</evidence>
<evidence type="ECO:0000256" key="10">
    <source>
        <dbReference type="PIRSR" id="PIRSR006615-2"/>
    </source>
</evidence>